<evidence type="ECO:0000313" key="2">
    <source>
        <dbReference type="EMBL" id="MCF0064405.1"/>
    </source>
</evidence>
<protein>
    <submittedName>
        <fullName evidence="2">Uncharacterized protein</fullName>
    </submittedName>
</protein>
<feature type="compositionally biased region" description="Polar residues" evidence="1">
    <location>
        <begin position="40"/>
        <end position="54"/>
    </location>
</feature>
<comment type="caution">
    <text evidence="2">The sequence shown here is derived from an EMBL/GenBank/DDBJ whole genome shotgun (WGS) entry which is preliminary data.</text>
</comment>
<dbReference type="AlphaFoldDB" id="A0A9X1TH63"/>
<name>A0A9X1TH63_9BACT</name>
<feature type="region of interest" description="Disordered" evidence="1">
    <location>
        <begin position="32"/>
        <end position="54"/>
    </location>
</feature>
<keyword evidence="3" id="KW-1185">Reference proteome</keyword>
<evidence type="ECO:0000313" key="3">
    <source>
        <dbReference type="Proteomes" id="UP001139000"/>
    </source>
</evidence>
<proteinExistence type="predicted"/>
<dbReference type="EMBL" id="JAJTTC010000007">
    <property type="protein sequence ID" value="MCF0064405.1"/>
    <property type="molecule type" value="Genomic_DNA"/>
</dbReference>
<gene>
    <name evidence="2" type="ORF">LXM26_23015</name>
</gene>
<reference evidence="2" key="1">
    <citation type="submission" date="2021-12" db="EMBL/GenBank/DDBJ databases">
        <title>Novel species in genus Dyadobacter.</title>
        <authorList>
            <person name="Ma C."/>
        </authorList>
    </citation>
    <scope>NUCLEOTIDE SEQUENCE</scope>
    <source>
        <strain evidence="2">LJ419</strain>
    </source>
</reference>
<sequence length="54" mass="5744">MADLKKILSKLKDVTNENSEELTLEELEELEGGHNGVCPSPNSGCPTNNSGCTP</sequence>
<dbReference type="Proteomes" id="UP001139000">
    <property type="component" value="Unassembled WGS sequence"/>
</dbReference>
<dbReference type="RefSeq" id="WP_234657340.1">
    <property type="nucleotide sequence ID" value="NZ_CP094997.1"/>
</dbReference>
<organism evidence="2 3">
    <name type="scientific">Dyadobacter chenwenxiniae</name>
    <dbReference type="NCBI Taxonomy" id="2906456"/>
    <lineage>
        <taxon>Bacteria</taxon>
        <taxon>Pseudomonadati</taxon>
        <taxon>Bacteroidota</taxon>
        <taxon>Cytophagia</taxon>
        <taxon>Cytophagales</taxon>
        <taxon>Spirosomataceae</taxon>
        <taxon>Dyadobacter</taxon>
    </lineage>
</organism>
<accession>A0A9X1TH63</accession>
<evidence type="ECO:0000256" key="1">
    <source>
        <dbReference type="SAM" id="MobiDB-lite"/>
    </source>
</evidence>